<dbReference type="Pfam" id="PF10561">
    <property type="entry name" value="C2orf69"/>
    <property type="match status" value="2"/>
</dbReference>
<dbReference type="RefSeq" id="XP_012893779.1">
    <property type="nucleotide sequence ID" value="XM_013038325.1"/>
</dbReference>
<accession>D8LV92</accession>
<evidence type="ECO:0000313" key="1">
    <source>
        <dbReference type="EMBL" id="CBK19731.2"/>
    </source>
</evidence>
<dbReference type="GeneID" id="24922157"/>
<dbReference type="OrthoDB" id="419333at2759"/>
<reference evidence="1" key="1">
    <citation type="submission" date="2010-02" db="EMBL/GenBank/DDBJ databases">
        <title>Sequencing and annotation of the Blastocystis hominis genome.</title>
        <authorList>
            <person name="Wincker P."/>
        </authorList>
    </citation>
    <scope>NUCLEOTIDE SEQUENCE</scope>
    <source>
        <strain evidence="1">Singapore isolate B</strain>
    </source>
</reference>
<dbReference type="Proteomes" id="UP000008312">
    <property type="component" value="Unassembled WGS sequence"/>
</dbReference>
<dbReference type="AlphaFoldDB" id="D8LV92"/>
<dbReference type="InParanoid" id="D8LV92"/>
<evidence type="ECO:0000313" key="2">
    <source>
        <dbReference type="Proteomes" id="UP000008312"/>
    </source>
</evidence>
<dbReference type="PANTHER" id="PTHR31296:SF1">
    <property type="entry name" value="MITOCHONDRIAL PROTEIN C2ORF69"/>
    <property type="match status" value="1"/>
</dbReference>
<organism evidence="1">
    <name type="scientific">Blastocystis hominis</name>
    <dbReference type="NCBI Taxonomy" id="12968"/>
    <lineage>
        <taxon>Eukaryota</taxon>
        <taxon>Sar</taxon>
        <taxon>Stramenopiles</taxon>
        <taxon>Bigyra</taxon>
        <taxon>Opalozoa</taxon>
        <taxon>Opalinata</taxon>
        <taxon>Blastocystidae</taxon>
        <taxon>Blastocystis</taxon>
    </lineage>
</organism>
<sequence length="218" mass="24565">MQRHPGLIRMDSASYTCCYGNEVYSFKVRCPQSALIFFPGDIQDAEANMVQSSLGKEFKEFSYEETLQILHSKYPHSNIFIVRPSMKSDDISLYETYLDCDEHGNVTYFNPHGEAAHNLFILLEDYLCSNSSMNSPPGSDVVNLPLILIGFSRGALVLNQLLTELGTSLYSDSVLLRCREVHWLDCGNGGNHLCFPVLSESALACLHLYRFVSRLCFP</sequence>
<dbReference type="InterPro" id="IPR018881">
    <property type="entry name" value="C2orf69_mit"/>
</dbReference>
<proteinExistence type="predicted"/>
<gene>
    <name evidence="1" type="ORF">GSBLH_T00006032001</name>
</gene>
<keyword evidence="2" id="KW-1185">Reference proteome</keyword>
<dbReference type="GO" id="GO:0005739">
    <property type="term" value="C:mitochondrion"/>
    <property type="evidence" value="ECO:0007669"/>
    <property type="project" value="TreeGrafter"/>
</dbReference>
<dbReference type="PANTHER" id="PTHR31296">
    <property type="entry name" value="UPF0565 PROTEIN C2ORF69"/>
    <property type="match status" value="1"/>
</dbReference>
<name>D8LV92_BLAHO</name>
<protein>
    <submittedName>
        <fullName evidence="1">Uncharacterized protein</fullName>
    </submittedName>
</protein>
<dbReference type="EMBL" id="FN668638">
    <property type="protein sequence ID" value="CBK19731.2"/>
    <property type="molecule type" value="Genomic_DNA"/>
</dbReference>